<organism evidence="1">
    <name type="scientific">Aegilops tauschii</name>
    <name type="common">Tausch's goatgrass</name>
    <name type="synonym">Aegilops squarrosa</name>
    <dbReference type="NCBI Taxonomy" id="37682"/>
    <lineage>
        <taxon>Eukaryota</taxon>
        <taxon>Viridiplantae</taxon>
        <taxon>Streptophyta</taxon>
        <taxon>Embryophyta</taxon>
        <taxon>Tracheophyta</taxon>
        <taxon>Spermatophyta</taxon>
        <taxon>Magnoliopsida</taxon>
        <taxon>Liliopsida</taxon>
        <taxon>Poales</taxon>
        <taxon>Poaceae</taxon>
        <taxon>BOP clade</taxon>
        <taxon>Pooideae</taxon>
        <taxon>Triticodae</taxon>
        <taxon>Triticeae</taxon>
        <taxon>Triticinae</taxon>
        <taxon>Aegilops</taxon>
    </lineage>
</organism>
<dbReference type="AlphaFoldDB" id="M8C6B7"/>
<name>M8C6B7_AEGTA</name>
<evidence type="ECO:0000313" key="1">
    <source>
        <dbReference type="EnsemblPlants" id="EMT22577"/>
    </source>
</evidence>
<proteinExistence type="predicted"/>
<sequence>MSAQYPVPCRMVIFCNKGTLWSADLPRSRTISILFFVSLNIVFENWAIFESMKSTRTVKHHEIFIRNAECVVLFTDLEDEAREIRRLLVKLYNHNVRTLRKIIRSTTTPDNYYVCHMTETFATQGKRMGFHFPHMDADHGELPITTGDGTAAVTARFIKGVDKRATITEGWSDFFRQAHMNEGQVYAFAFKCTSKGLCLIVYSI</sequence>
<dbReference type="ExpressionAtlas" id="M8C6B7">
    <property type="expression patterns" value="baseline"/>
</dbReference>
<evidence type="ECO:0008006" key="2">
    <source>
        <dbReference type="Google" id="ProtNLM"/>
    </source>
</evidence>
<accession>M8C6B7</accession>
<reference evidence="1" key="1">
    <citation type="submission" date="2015-06" db="UniProtKB">
        <authorList>
            <consortium name="EnsemblPlants"/>
        </authorList>
    </citation>
    <scope>IDENTIFICATION</scope>
</reference>
<protein>
    <recommendedName>
        <fullName evidence="2">TF-B3 domain-containing protein</fullName>
    </recommendedName>
</protein>
<dbReference type="EnsemblPlants" id="EMT22577">
    <property type="protein sequence ID" value="EMT22577"/>
    <property type="gene ID" value="F775_09852"/>
</dbReference>